<dbReference type="InterPro" id="IPR057154">
    <property type="entry name" value="DUF7832"/>
</dbReference>
<dbReference type="Pfam" id="PF25191">
    <property type="entry name" value="DUF7832"/>
    <property type="match status" value="1"/>
</dbReference>
<feature type="domain" description="DUF7832" evidence="1">
    <location>
        <begin position="17"/>
        <end position="96"/>
    </location>
</feature>
<organism evidence="2 3">
    <name type="scientific">OM182 bacterium MED-G24</name>
    <dbReference type="NCBI Taxonomy" id="1986255"/>
    <lineage>
        <taxon>Bacteria</taxon>
        <taxon>Pseudomonadati</taxon>
        <taxon>Pseudomonadota</taxon>
        <taxon>Gammaproteobacteria</taxon>
        <taxon>OMG group</taxon>
        <taxon>OM182 clade</taxon>
    </lineage>
</organism>
<dbReference type="AlphaFoldDB" id="A0A2A5WW21"/>
<dbReference type="EMBL" id="NTKD01000009">
    <property type="protein sequence ID" value="PDH40689.1"/>
    <property type="molecule type" value="Genomic_DNA"/>
</dbReference>
<reference evidence="2 3" key="1">
    <citation type="submission" date="2017-08" db="EMBL/GenBank/DDBJ databases">
        <title>Fine stratification of microbial communities through a metagenomic profile of the photic zone.</title>
        <authorList>
            <person name="Haro-Moreno J.M."/>
            <person name="Lopez-Perez M."/>
            <person name="De La Torre J."/>
            <person name="Picazo A."/>
            <person name="Camacho A."/>
            <person name="Rodriguez-Valera F."/>
        </authorList>
    </citation>
    <scope>NUCLEOTIDE SEQUENCE [LARGE SCALE GENOMIC DNA]</scope>
    <source>
        <strain evidence="2">MED-G24</strain>
    </source>
</reference>
<evidence type="ECO:0000313" key="3">
    <source>
        <dbReference type="Proteomes" id="UP000219327"/>
    </source>
</evidence>
<comment type="caution">
    <text evidence="2">The sequence shown here is derived from an EMBL/GenBank/DDBJ whole genome shotgun (WGS) entry which is preliminary data.</text>
</comment>
<proteinExistence type="predicted"/>
<accession>A0A2A5WW21</accession>
<sequence length="142" mass="16295">MRQTYATLELHGNSRNAEKLGAYIAWLVANDLMSDYQLKVCGADIAMVRMQAMTGPAFLTTVLDGEFKPSQLNDVGQSFSEHYFMTGQYNDDYDSCRYYGDDEWHRFDELSPKISAAFRRWKQPAPKKGMGKIIQFPFGKKK</sequence>
<evidence type="ECO:0000313" key="2">
    <source>
        <dbReference type="EMBL" id="PDH40689.1"/>
    </source>
</evidence>
<evidence type="ECO:0000259" key="1">
    <source>
        <dbReference type="Pfam" id="PF25191"/>
    </source>
</evidence>
<name>A0A2A5WW21_9GAMM</name>
<protein>
    <recommendedName>
        <fullName evidence="1">DUF7832 domain-containing protein</fullName>
    </recommendedName>
</protein>
<dbReference type="Proteomes" id="UP000219327">
    <property type="component" value="Unassembled WGS sequence"/>
</dbReference>
<gene>
    <name evidence="2" type="ORF">CNE99_02910</name>
</gene>